<name>A0ABT2K7Y8_9RHOB</name>
<feature type="transmembrane region" description="Helical" evidence="1">
    <location>
        <begin position="6"/>
        <end position="29"/>
    </location>
</feature>
<keyword evidence="1" id="KW-1133">Transmembrane helix</keyword>
<keyword evidence="3" id="KW-1185">Reference proteome</keyword>
<organism evidence="2 3">
    <name type="scientific">Paracoccus maritimus</name>
    <dbReference type="NCBI Taxonomy" id="2933292"/>
    <lineage>
        <taxon>Bacteria</taxon>
        <taxon>Pseudomonadati</taxon>
        <taxon>Pseudomonadota</taxon>
        <taxon>Alphaproteobacteria</taxon>
        <taxon>Rhodobacterales</taxon>
        <taxon>Paracoccaceae</taxon>
        <taxon>Paracoccus</taxon>
    </lineage>
</organism>
<evidence type="ECO:0000256" key="1">
    <source>
        <dbReference type="SAM" id="Phobius"/>
    </source>
</evidence>
<feature type="transmembrane region" description="Helical" evidence="1">
    <location>
        <begin position="50"/>
        <end position="73"/>
    </location>
</feature>
<evidence type="ECO:0000313" key="3">
    <source>
        <dbReference type="Proteomes" id="UP001320702"/>
    </source>
</evidence>
<dbReference type="EMBL" id="JANAVZ010000003">
    <property type="protein sequence ID" value="MCT4332656.1"/>
    <property type="molecule type" value="Genomic_DNA"/>
</dbReference>
<keyword evidence="1" id="KW-0812">Transmembrane</keyword>
<accession>A0ABT2K7Y8</accession>
<protein>
    <submittedName>
        <fullName evidence="2">Uncharacterized protein</fullName>
    </submittedName>
</protein>
<dbReference type="Proteomes" id="UP001320702">
    <property type="component" value="Unassembled WGS sequence"/>
</dbReference>
<gene>
    <name evidence="2" type="ORF">MU516_07220</name>
</gene>
<dbReference type="RefSeq" id="WP_260276541.1">
    <property type="nucleotide sequence ID" value="NZ_JANAVZ010000003.1"/>
</dbReference>
<evidence type="ECO:0000313" key="2">
    <source>
        <dbReference type="EMBL" id="MCT4332656.1"/>
    </source>
</evidence>
<proteinExistence type="predicted"/>
<reference evidence="2 3" key="1">
    <citation type="submission" date="2022-04" db="EMBL/GenBank/DDBJ databases">
        <title>Paracoccus sp. YLB-12 draft genome sequence.</title>
        <authorList>
            <person name="Yu L."/>
        </authorList>
    </citation>
    <scope>NUCLEOTIDE SEQUENCE [LARGE SCALE GENOMIC DNA]</scope>
    <source>
        <strain evidence="2 3">YLB-12</strain>
    </source>
</reference>
<comment type="caution">
    <text evidence="2">The sequence shown here is derived from an EMBL/GenBank/DDBJ whole genome shotgun (WGS) entry which is preliminary data.</text>
</comment>
<keyword evidence="1" id="KW-0472">Membrane</keyword>
<sequence>MNVFEIVIWAGAALTLAGLAALIWCILTVARARRAGLDDQALRIKMRGVIAVNMGALAASTIGLMLVVVGIFLGK</sequence>